<feature type="compositionally biased region" description="Polar residues" evidence="17">
    <location>
        <begin position="787"/>
        <end position="805"/>
    </location>
</feature>
<feature type="transmembrane region" description="Helical" evidence="18">
    <location>
        <begin position="98"/>
        <end position="118"/>
    </location>
</feature>
<feature type="region of interest" description="Disordered" evidence="17">
    <location>
        <begin position="674"/>
        <end position="874"/>
    </location>
</feature>
<keyword evidence="7 18" id="KW-0812">Transmembrane</keyword>
<comment type="pathway">
    <text evidence="3">Protein modification; protein ubiquitination.</text>
</comment>
<dbReference type="InterPro" id="IPR013083">
    <property type="entry name" value="Znf_RING/FYVE/PHD"/>
</dbReference>
<protein>
    <recommendedName>
        <fullName evidence="5">RING-type E3 ubiquitin transferase</fullName>
        <ecNumber evidence="5">2.3.2.27</ecNumber>
    </recommendedName>
</protein>
<dbReference type="PANTHER" id="PTHR22763">
    <property type="entry name" value="RING ZINC FINGER PROTEIN"/>
    <property type="match status" value="1"/>
</dbReference>
<dbReference type="InterPro" id="IPR024766">
    <property type="entry name" value="Znf_RING_H2"/>
</dbReference>
<keyword evidence="14 18" id="KW-0472">Membrane</keyword>
<evidence type="ECO:0000256" key="1">
    <source>
        <dbReference type="ARBA" id="ARBA00000900"/>
    </source>
</evidence>
<evidence type="ECO:0000256" key="3">
    <source>
        <dbReference type="ARBA" id="ARBA00004906"/>
    </source>
</evidence>
<dbReference type="STRING" id="41688.A0A2N3NGY8"/>
<keyword evidence="10" id="KW-0833">Ubl conjugation pathway</keyword>
<evidence type="ECO:0000256" key="17">
    <source>
        <dbReference type="SAM" id="MobiDB-lite"/>
    </source>
</evidence>
<keyword evidence="6" id="KW-0808">Transferase</keyword>
<dbReference type="EMBL" id="NLAX01000006">
    <property type="protein sequence ID" value="PKS11677.1"/>
    <property type="molecule type" value="Genomic_DNA"/>
</dbReference>
<keyword evidence="9 15" id="KW-0863">Zinc-finger</keyword>
<dbReference type="SMART" id="SM00184">
    <property type="entry name" value="RING"/>
    <property type="match status" value="1"/>
</dbReference>
<feature type="compositionally biased region" description="Low complexity" evidence="17">
    <location>
        <begin position="418"/>
        <end position="434"/>
    </location>
</feature>
<keyword evidence="21" id="KW-1185">Reference proteome</keyword>
<dbReference type="GO" id="GO:0036503">
    <property type="term" value="P:ERAD pathway"/>
    <property type="evidence" value="ECO:0007669"/>
    <property type="project" value="TreeGrafter"/>
</dbReference>
<dbReference type="InterPro" id="IPR057992">
    <property type="entry name" value="TPR_SYVN1_N"/>
</dbReference>
<dbReference type="OrthoDB" id="7759664at2759"/>
<dbReference type="Pfam" id="PF12678">
    <property type="entry name" value="zf-rbx1"/>
    <property type="match status" value="1"/>
</dbReference>
<evidence type="ECO:0000259" key="19">
    <source>
        <dbReference type="PROSITE" id="PS50089"/>
    </source>
</evidence>
<accession>A0A2N3NGY8</accession>
<keyword evidence="8" id="KW-0479">Metal-binding</keyword>
<feature type="transmembrane region" description="Helical" evidence="18">
    <location>
        <begin position="36"/>
        <end position="60"/>
    </location>
</feature>
<dbReference type="GO" id="GO:0008270">
    <property type="term" value="F:zinc ion binding"/>
    <property type="evidence" value="ECO:0007669"/>
    <property type="project" value="UniProtKB-KW"/>
</dbReference>
<feature type="compositionally biased region" description="Low complexity" evidence="17">
    <location>
        <begin position="742"/>
        <end position="760"/>
    </location>
</feature>
<keyword evidence="11" id="KW-0256">Endoplasmic reticulum</keyword>
<evidence type="ECO:0000256" key="10">
    <source>
        <dbReference type="ARBA" id="ARBA00022786"/>
    </source>
</evidence>
<dbReference type="InterPro" id="IPR058051">
    <property type="entry name" value="Znf_RING_synoviolin"/>
</dbReference>
<keyword evidence="13 18" id="KW-1133">Transmembrane helix</keyword>
<evidence type="ECO:0000256" key="7">
    <source>
        <dbReference type="ARBA" id="ARBA00022692"/>
    </source>
</evidence>
<dbReference type="VEuPathDB" id="FungiDB:jhhlp_001828"/>
<organism evidence="20 21">
    <name type="scientific">Lomentospora prolificans</name>
    <dbReference type="NCBI Taxonomy" id="41688"/>
    <lineage>
        <taxon>Eukaryota</taxon>
        <taxon>Fungi</taxon>
        <taxon>Dikarya</taxon>
        <taxon>Ascomycota</taxon>
        <taxon>Pezizomycotina</taxon>
        <taxon>Sordariomycetes</taxon>
        <taxon>Hypocreomycetidae</taxon>
        <taxon>Microascales</taxon>
        <taxon>Microascaceae</taxon>
        <taxon>Lomentospora</taxon>
    </lineage>
</organism>
<dbReference type="Proteomes" id="UP000233524">
    <property type="component" value="Unassembled WGS sequence"/>
</dbReference>
<dbReference type="CDD" id="cd16479">
    <property type="entry name" value="RING-H2_synoviolin"/>
    <property type="match status" value="1"/>
</dbReference>
<feature type="region of interest" description="Disordered" evidence="17">
    <location>
        <begin position="400"/>
        <end position="477"/>
    </location>
</feature>
<evidence type="ECO:0000313" key="20">
    <source>
        <dbReference type="EMBL" id="PKS11677.1"/>
    </source>
</evidence>
<comment type="subcellular location">
    <subcellularLocation>
        <location evidence="2">Endoplasmic reticulum membrane</location>
        <topology evidence="2">Multi-pass membrane protein</topology>
    </subcellularLocation>
</comment>
<reference evidence="20 21" key="1">
    <citation type="journal article" date="2017" name="G3 (Bethesda)">
        <title>First Draft Genome Sequence of the Pathogenic Fungus Lomentospora prolificans (Formerly Scedosporium prolificans).</title>
        <authorList>
            <person name="Luo R."/>
            <person name="Zimin A."/>
            <person name="Workman R."/>
            <person name="Fan Y."/>
            <person name="Pertea G."/>
            <person name="Grossman N."/>
            <person name="Wear M.P."/>
            <person name="Jia B."/>
            <person name="Miller H."/>
            <person name="Casadevall A."/>
            <person name="Timp W."/>
            <person name="Zhang S.X."/>
            <person name="Salzberg S.L."/>
        </authorList>
    </citation>
    <scope>NUCLEOTIDE SEQUENCE [LARGE SCALE GENOMIC DNA]</scope>
    <source>
        <strain evidence="20 21">JHH-5317</strain>
    </source>
</reference>
<feature type="coiled-coil region" evidence="16">
    <location>
        <begin position="204"/>
        <end position="235"/>
    </location>
</feature>
<feature type="compositionally biased region" description="Low complexity" evidence="17">
    <location>
        <begin position="695"/>
        <end position="713"/>
    </location>
</feature>
<dbReference type="GO" id="GO:0061630">
    <property type="term" value="F:ubiquitin protein ligase activity"/>
    <property type="evidence" value="ECO:0007669"/>
    <property type="project" value="UniProtKB-EC"/>
</dbReference>
<gene>
    <name evidence="20" type="ORF">jhhlp_001828</name>
</gene>
<dbReference type="InterPro" id="IPR050731">
    <property type="entry name" value="HRD1_E3_ubiq-ligases"/>
</dbReference>
<dbReference type="InParanoid" id="A0A2N3NGY8"/>
<sequence length="874" mass="96414">MRLAWYAGASTALAVSVVISAFHQRANFYSAMVYLAQSNFCLLALINFIYIVYGAFMFGLQRLCFGRLRAVEVDQLSDRAWVAITETCLAMTIFREEIGAWFLVMFTALVTGKVWGWIGDGRLEILEQQPPANPRLFHTRLTVSLLMSTFYDMWLLRYCVNTVIQQARPNMMVMFLFEFAVLTASSLRTNSRYALALVDARIVAHQTQKRLVERRKEVQEQRDQMLREREAAEAEGREHTISEADIPNPDDIDEMDIEVPGWEAKGQWILTLELFTDFIKLSIYIAFFTVLLMFYGLPVHIMREVYITASAFFKRLSALLKYRRAIQSMSKYPDATAEDLGREDTCIICREEMKPWDPETNPGAVERTRPKKLPCGHILHFGCLRSWLERQQVCPTCRSPVVLDGQSTNRDQNRRPRVVPGVQPQQQQAQGQPDEQQRQLPGPFQRPGQGDQGTGQNNDAGAHDNEPQPAPPRHRMFNFGPFRLEFIRQELRNPQQLDAFLGGELGGAAENAAPPPPTNVQASSPTSILSSGFDNIVNRELTSLQNLQHMQHELQTASLLLAELVRLRQLRATTENAPHNPTASSTPHHTQPNTPSSQVPPQIQHSRTPPPPGALPHHPSTFSHLAPPYPYRPSSSVLSRYAAPPNTTAIPAGSSELPEGVVLPPGWSLLPLQRMDNSSGVPLTATPPPQPTEVTAGPSTQPTTSSAAAPAHSGINGSTVHTRHTEAPRPGMAFPRPQPPEAAAAAALAASAAAAASAASVPPRPSQDDDDRPTPVLAPNPVMPNWGGSSQLFSNQARLSSNSTPDIPEAEEESDESEEESDQEASNQRHPPPVPNRDDAGESSNGPLNGKGKAVTMEDASSSEEEEDEDSDEE</sequence>
<feature type="compositionally biased region" description="Acidic residues" evidence="17">
    <location>
        <begin position="808"/>
        <end position="823"/>
    </location>
</feature>
<dbReference type="Gene3D" id="3.30.40.10">
    <property type="entry name" value="Zinc/RING finger domain, C3HC4 (zinc finger)"/>
    <property type="match status" value="1"/>
</dbReference>
<keyword evidence="16" id="KW-0175">Coiled coil</keyword>
<comment type="caution">
    <text evidence="20">The sequence shown here is derived from an EMBL/GenBank/DDBJ whole genome shotgun (WGS) entry which is preliminary data.</text>
</comment>
<dbReference type="SUPFAM" id="SSF57850">
    <property type="entry name" value="RING/U-box"/>
    <property type="match status" value="1"/>
</dbReference>
<evidence type="ECO:0000256" key="6">
    <source>
        <dbReference type="ARBA" id="ARBA00022679"/>
    </source>
</evidence>
<feature type="compositionally biased region" description="Acidic residues" evidence="17">
    <location>
        <begin position="861"/>
        <end position="874"/>
    </location>
</feature>
<evidence type="ECO:0000256" key="14">
    <source>
        <dbReference type="ARBA" id="ARBA00023136"/>
    </source>
</evidence>
<feature type="domain" description="RING-type" evidence="19">
    <location>
        <begin position="346"/>
        <end position="398"/>
    </location>
</feature>
<evidence type="ECO:0000256" key="11">
    <source>
        <dbReference type="ARBA" id="ARBA00022824"/>
    </source>
</evidence>
<evidence type="ECO:0000256" key="5">
    <source>
        <dbReference type="ARBA" id="ARBA00012483"/>
    </source>
</evidence>
<dbReference type="GO" id="GO:0005789">
    <property type="term" value="C:endoplasmic reticulum membrane"/>
    <property type="evidence" value="ECO:0007669"/>
    <property type="project" value="UniProtKB-SubCell"/>
</dbReference>
<comment type="similarity">
    <text evidence="4">Belongs to the HRD1 family.</text>
</comment>
<dbReference type="EC" id="2.3.2.27" evidence="5"/>
<evidence type="ECO:0000256" key="18">
    <source>
        <dbReference type="SAM" id="Phobius"/>
    </source>
</evidence>
<comment type="catalytic activity">
    <reaction evidence="1">
        <text>S-ubiquitinyl-[E2 ubiquitin-conjugating enzyme]-L-cysteine + [acceptor protein]-L-lysine = [E2 ubiquitin-conjugating enzyme]-L-cysteine + N(6)-ubiquitinyl-[acceptor protein]-L-lysine.</text>
        <dbReference type="EC" id="2.3.2.27"/>
    </reaction>
</comment>
<evidence type="ECO:0000256" key="4">
    <source>
        <dbReference type="ARBA" id="ARBA00010089"/>
    </source>
</evidence>
<evidence type="ECO:0000256" key="12">
    <source>
        <dbReference type="ARBA" id="ARBA00022833"/>
    </source>
</evidence>
<dbReference type="InterPro" id="IPR001841">
    <property type="entry name" value="Znf_RING"/>
</dbReference>
<dbReference type="AlphaFoldDB" id="A0A2N3NGY8"/>
<dbReference type="PANTHER" id="PTHR22763:SF184">
    <property type="entry name" value="E3 UBIQUITIN-PROTEIN LIGASE SYNOVIOLIN"/>
    <property type="match status" value="1"/>
</dbReference>
<feature type="transmembrane region" description="Helical" evidence="18">
    <location>
        <begin position="278"/>
        <end position="297"/>
    </location>
</feature>
<evidence type="ECO:0000256" key="16">
    <source>
        <dbReference type="SAM" id="Coils"/>
    </source>
</evidence>
<dbReference type="GO" id="GO:0043161">
    <property type="term" value="P:proteasome-mediated ubiquitin-dependent protein catabolic process"/>
    <property type="evidence" value="ECO:0007669"/>
    <property type="project" value="TreeGrafter"/>
</dbReference>
<feature type="transmembrane region" description="Helical" evidence="18">
    <location>
        <begin position="138"/>
        <end position="159"/>
    </location>
</feature>
<dbReference type="UniPathway" id="UPA00143"/>
<dbReference type="PROSITE" id="PS50089">
    <property type="entry name" value="ZF_RING_2"/>
    <property type="match status" value="1"/>
</dbReference>
<evidence type="ECO:0000256" key="15">
    <source>
        <dbReference type="PROSITE-ProRule" id="PRU00175"/>
    </source>
</evidence>
<evidence type="ECO:0000256" key="2">
    <source>
        <dbReference type="ARBA" id="ARBA00004477"/>
    </source>
</evidence>
<evidence type="ECO:0000256" key="9">
    <source>
        <dbReference type="ARBA" id="ARBA00022771"/>
    </source>
</evidence>
<evidence type="ECO:0000256" key="13">
    <source>
        <dbReference type="ARBA" id="ARBA00022989"/>
    </source>
</evidence>
<proteinExistence type="inferred from homology"/>
<evidence type="ECO:0000313" key="21">
    <source>
        <dbReference type="Proteomes" id="UP000233524"/>
    </source>
</evidence>
<evidence type="ECO:0000256" key="8">
    <source>
        <dbReference type="ARBA" id="ARBA00022723"/>
    </source>
</evidence>
<dbReference type="Pfam" id="PF25563">
    <property type="entry name" value="TPR_SYVN1_N"/>
    <property type="match status" value="1"/>
</dbReference>
<feature type="compositionally biased region" description="Polar residues" evidence="17">
    <location>
        <begin position="575"/>
        <end position="607"/>
    </location>
</feature>
<dbReference type="GO" id="GO:0016567">
    <property type="term" value="P:protein ubiquitination"/>
    <property type="evidence" value="ECO:0007669"/>
    <property type="project" value="UniProtKB-UniPathway"/>
</dbReference>
<keyword evidence="12" id="KW-0862">Zinc</keyword>
<name>A0A2N3NGY8_9PEZI</name>
<feature type="region of interest" description="Disordered" evidence="17">
    <location>
        <begin position="575"/>
        <end position="628"/>
    </location>
</feature>